<dbReference type="PROSITE" id="PS51257">
    <property type="entry name" value="PROKAR_LIPOPROTEIN"/>
    <property type="match status" value="1"/>
</dbReference>
<organism evidence="4 5">
    <name type="scientific">Photobacterium piscicola</name>
    <dbReference type="NCBI Taxonomy" id="1378299"/>
    <lineage>
        <taxon>Bacteria</taxon>
        <taxon>Pseudomonadati</taxon>
        <taxon>Pseudomonadota</taxon>
        <taxon>Gammaproteobacteria</taxon>
        <taxon>Vibrionales</taxon>
        <taxon>Vibrionaceae</taxon>
        <taxon>Photobacterium</taxon>
    </lineage>
</organism>
<protein>
    <submittedName>
        <fullName evidence="4">DUF6701 domain-containing protein</fullName>
    </submittedName>
</protein>
<evidence type="ECO:0000256" key="2">
    <source>
        <dbReference type="SAM" id="SignalP"/>
    </source>
</evidence>
<dbReference type="EMBL" id="JAYXUD010000009">
    <property type="protein sequence ID" value="MEC6899382.1"/>
    <property type="molecule type" value="Genomic_DNA"/>
</dbReference>
<accession>A0ABU6LJ83</accession>
<proteinExistence type="predicted"/>
<dbReference type="RefSeq" id="WP_327779896.1">
    <property type="nucleotide sequence ID" value="NZ_JAYXUD010000009.1"/>
</dbReference>
<evidence type="ECO:0000259" key="3">
    <source>
        <dbReference type="Pfam" id="PF20419"/>
    </source>
</evidence>
<feature type="signal peptide" evidence="2">
    <location>
        <begin position="1"/>
        <end position="21"/>
    </location>
</feature>
<feature type="domain" description="DUF6701" evidence="3">
    <location>
        <begin position="703"/>
        <end position="1316"/>
    </location>
</feature>
<keyword evidence="5" id="KW-1185">Reference proteome</keyword>
<evidence type="ECO:0000313" key="4">
    <source>
        <dbReference type="EMBL" id="MEC6899382.1"/>
    </source>
</evidence>
<comment type="caution">
    <text evidence="4">The sequence shown here is derived from an EMBL/GenBank/DDBJ whole genome shotgun (WGS) entry which is preliminary data.</text>
</comment>
<dbReference type="InterPro" id="IPR046524">
    <property type="entry name" value="DUF6701"/>
</dbReference>
<reference evidence="4 5" key="1">
    <citation type="submission" date="2024-01" db="EMBL/GenBank/DDBJ databases">
        <title>Active colonisers of the gastrointestinal tract of Atlantic salmon farmed in a warm water region.</title>
        <authorList>
            <person name="Bowman J.P."/>
        </authorList>
    </citation>
    <scope>NUCLEOTIDE SEQUENCE [LARGE SCALE GENOMIC DNA]</scope>
    <source>
        <strain evidence="4 5">S4MW1</strain>
    </source>
</reference>
<sequence>MNIRIIIILFSLLFYSMCSCAQNTYDTQKFINSMDVGRYNVLANHNNDSFYCIKNTCTIKFNKTFNTVPVVFLMNTVNFNDEQDQPSALIIKKVTTSSVSFQQVMAPDNKRPSSVIPKPMKLINYLVVEEGTYQLPNNSYVIASRISTNYFQYKFRVPKGTSNYNKWVNINLNRYIKDSSVKLRYTPGVLHQKQTDNNKMWLTTTVNNVKKNKFQLSLEKSEIDGYKDEEHIKIPIMDEKIGFLAGYGDFSYQKLRILFGIQQTKNTLLTPDPITSGCGNYVDFKPPFESIPYIFANKDARKGPDGGWVRLCQALNNKASFAIDEDMDTDSNRDHQGEVIGYVAIDYKKEEPPINELCKYFPSTVSSNDDDGEIWLSENSTIYGEYPYFTLNFDDINHQGSGRQDNCRYGNTEWKCEITSPYEPTDELDINIPNIQSNQEYYGSYNHLYPGTYGNVFVYSGTIYLSSGDYYFNSLNMDSGVKVEIQPNSSVRIFSNRIETNNVSINANGESSDLLIYSRGDIDFYGHKELNINAFIYSLDDVYIHGRTILTGAVTAEDIKLYSSAIINSKNTCINPPIPPVEKNKLIITPQVSYGLTCERIPIDFYVYHDSGKVNTDFVGNLTIKQQDGICWSTTNDGYCFTDTAAIPISGGHIQLYMQSVHNGNVNINANLAEDKTVTATGGPYRFAPYGFRINGLKDIELVAGKPKTVTIEAVASRGAQCTVIKDYQGSPQLTFSNMQGLMPKRLYQPLIINADTLITDKELSQKLLFQEGISHLTLKYSDAGSLDFSVFDPKWRPQECSQRNSSCSDWEQNWSGLQGKSIIKSRPWTFAICPLTFNGKNKYDNASGTSNGGEAYTAAGKPFDIVAKPLIWQIGDPDSESAMVDVSEQTYCNRPVTQNFFAKDAPSLNTGVTLSNGGLDSPNNGQKGVFSSQPQTDNSQQEFNGLLIADNSWSEVGSLWVNANLTNYLGMTVNSSKRHIGRFFPAYFGLTHNQLTPAMTSFTYMGQPFPVHWTVNAFNQQGKALDNYDQFAETLTAKFGFVVKNNNGGDDQRLLLQDPIPEKWSHNTENSHSYINYQSNVTYARKGFLSTPLITLPDGPDELWQLWLNLLNPSENRPIDSPRLLTSELCSSKNGCTNPTVQKVMSLRIGNTNPMRYGRMALQDAAGDIGKPLTIPLRVEYWNGAEFVTNSDDSASTFDGANYCRQILIQEPMPHTPNNPTTSGAGTVNLGQPLHRQLMANPDGDFKQQIRFWQRLSTLTKPTQIAETPKIKCENSTLNQPWLSYNWRGLGDEDPSATVTFGVYHGNNRIIYRGEANAKDLSIPYQNYQ</sequence>
<dbReference type="Pfam" id="PF20419">
    <property type="entry name" value="DUF6701"/>
    <property type="match status" value="1"/>
</dbReference>
<evidence type="ECO:0000256" key="1">
    <source>
        <dbReference type="SAM" id="MobiDB-lite"/>
    </source>
</evidence>
<keyword evidence="2" id="KW-0732">Signal</keyword>
<feature type="region of interest" description="Disordered" evidence="1">
    <location>
        <begin position="915"/>
        <end position="937"/>
    </location>
</feature>
<feature type="chain" id="PRO_5045962222" evidence="2">
    <location>
        <begin position="22"/>
        <end position="1330"/>
    </location>
</feature>
<name>A0ABU6LJ83_9GAMM</name>
<evidence type="ECO:0000313" key="5">
    <source>
        <dbReference type="Proteomes" id="UP001339429"/>
    </source>
</evidence>
<dbReference type="Proteomes" id="UP001339429">
    <property type="component" value="Unassembled WGS sequence"/>
</dbReference>
<gene>
    <name evidence="4" type="ORF">VXS00_12090</name>
</gene>